<dbReference type="PANTHER" id="PTHR40396:SF1">
    <property type="entry name" value="ATPASE AAA-TYPE CORE DOMAIN-CONTAINING PROTEIN"/>
    <property type="match status" value="1"/>
</dbReference>
<dbReference type="RefSeq" id="WP_002584196.1">
    <property type="nucleotide sequence ID" value="NZ_BJLB01000001.1"/>
</dbReference>
<evidence type="ECO:0000313" key="3">
    <source>
        <dbReference type="Proteomes" id="UP000315200"/>
    </source>
</evidence>
<dbReference type="SUPFAM" id="SSF52540">
    <property type="entry name" value="P-loop containing nucleoside triphosphate hydrolases"/>
    <property type="match status" value="1"/>
</dbReference>
<dbReference type="Proteomes" id="UP000501069">
    <property type="component" value="Chromosome"/>
</dbReference>
<proteinExistence type="predicted"/>
<sequence length="314" mass="35432">MLQNLAVFCAQKNCSLFFNKQFIKAVYPKNGNEEERKFSVIVKALFDFAQMSFQVVKVNQLGDNYANRIIPVNVHTETENEILKGCIPLLVSGSGEFPETIYLRLVKIIDAINIALKAIIPNLKLELHKISEEINKDGIKVVQAKVFSIRDGKIFSTKYESAGIKRIISLLNYLISVYNDSAICLVVDELDAGIFEYLLGELIGELSEGAKGQLIFTSHNLRIMEKLDKKNIICSTINPNNRYISLKGIEKTHNRRDFYIRTLILGGQNERIYDDTDLQDIGYAFSKAGNPESEQTNTGFSAEFLELLKESSSK</sequence>
<evidence type="ECO:0000313" key="2">
    <source>
        <dbReference type="EMBL" id="QIX93456.1"/>
    </source>
</evidence>
<keyword evidence="2" id="KW-0547">Nucleotide-binding</keyword>
<dbReference type="Proteomes" id="UP000315200">
    <property type="component" value="Unassembled WGS sequence"/>
</dbReference>
<organism evidence="1 3">
    <name type="scientific">Enterocloster clostridioformis</name>
    <dbReference type="NCBI Taxonomy" id="1531"/>
    <lineage>
        <taxon>Bacteria</taxon>
        <taxon>Bacillati</taxon>
        <taxon>Bacillota</taxon>
        <taxon>Clostridia</taxon>
        <taxon>Lachnospirales</taxon>
        <taxon>Lachnospiraceae</taxon>
        <taxon>Enterocloster</taxon>
    </lineage>
</organism>
<dbReference type="GO" id="GO:0005524">
    <property type="term" value="F:ATP binding"/>
    <property type="evidence" value="ECO:0007669"/>
    <property type="project" value="UniProtKB-KW"/>
</dbReference>
<keyword evidence="2" id="KW-0067">ATP-binding</keyword>
<evidence type="ECO:0000313" key="1">
    <source>
        <dbReference type="EMBL" id="GEA37982.1"/>
    </source>
</evidence>
<dbReference type="InterPro" id="IPR027417">
    <property type="entry name" value="P-loop_NTPase"/>
</dbReference>
<accession>A0A829VVN6</accession>
<dbReference type="PANTHER" id="PTHR40396">
    <property type="entry name" value="ATPASE-LIKE PROTEIN"/>
    <property type="match status" value="1"/>
</dbReference>
<dbReference type="AlphaFoldDB" id="A0A829VVN6"/>
<dbReference type="Gene3D" id="3.40.50.300">
    <property type="entry name" value="P-loop containing nucleotide triphosphate hydrolases"/>
    <property type="match status" value="1"/>
</dbReference>
<protein>
    <submittedName>
        <fullName evidence="2">ATP-binding protein</fullName>
    </submittedName>
</protein>
<name>A0A829VVN6_9FIRM</name>
<reference evidence="2 4" key="2">
    <citation type="submission" date="2019-11" db="EMBL/GenBank/DDBJ databases">
        <title>FDA dAtabase for Regulatory Grade micrObial Sequences (FDA-ARGOS): Supporting development and validation of Infectious Disease Dx tests.</title>
        <authorList>
            <person name="Turner S."/>
            <person name="Byrd R."/>
            <person name="Tallon L."/>
            <person name="Sadzewicz L."/>
            <person name="Vavikolanu K."/>
            <person name="Mehta A."/>
            <person name="Aluvathingal J."/>
            <person name="Nadendla S."/>
            <person name="Myers T."/>
            <person name="Yan Y."/>
            <person name="Sichtig H."/>
        </authorList>
    </citation>
    <scope>NUCLEOTIDE SEQUENCE [LARGE SCALE GENOMIC DNA]</scope>
    <source>
        <strain evidence="2 4">FDAARGOS_739</strain>
    </source>
</reference>
<dbReference type="EMBL" id="CP050964">
    <property type="protein sequence ID" value="QIX93456.1"/>
    <property type="molecule type" value="Genomic_DNA"/>
</dbReference>
<gene>
    <name evidence="1" type="ORF">Ccl03g_36950</name>
    <name evidence="2" type="ORF">FOC47_24690</name>
</gene>
<evidence type="ECO:0000313" key="4">
    <source>
        <dbReference type="Proteomes" id="UP000501069"/>
    </source>
</evidence>
<reference evidence="1 3" key="1">
    <citation type="submission" date="2019-06" db="EMBL/GenBank/DDBJ databases">
        <title>Draft genome sequence of [Clostridium] clostridioforme NBRC 113352.</title>
        <authorList>
            <person name="Miura T."/>
            <person name="Furukawa M."/>
            <person name="Shimamura M."/>
            <person name="Ohyama Y."/>
            <person name="Yamazoe A."/>
            <person name="Kawasaki H."/>
        </authorList>
    </citation>
    <scope>NUCLEOTIDE SEQUENCE [LARGE SCALE GENOMIC DNA]</scope>
    <source>
        <strain evidence="1 3">NBRC 113352</strain>
    </source>
</reference>
<dbReference type="EMBL" id="BJLB01000001">
    <property type="protein sequence ID" value="GEA37982.1"/>
    <property type="molecule type" value="Genomic_DNA"/>
</dbReference>